<dbReference type="EMBL" id="JABSTR010000006">
    <property type="protein sequence ID" value="KAH9374302.1"/>
    <property type="molecule type" value="Genomic_DNA"/>
</dbReference>
<accession>A0A9J6G7C9</accession>
<dbReference type="AlphaFoldDB" id="A0A9J6G7C9"/>
<dbReference type="OMA" id="DESCVRQ"/>
<evidence type="ECO:0000313" key="2">
    <source>
        <dbReference type="Proteomes" id="UP000821853"/>
    </source>
</evidence>
<comment type="caution">
    <text evidence="1">The sequence shown here is derived from an EMBL/GenBank/DDBJ whole genome shotgun (WGS) entry which is preliminary data.</text>
</comment>
<evidence type="ECO:0008006" key="3">
    <source>
        <dbReference type="Google" id="ProtNLM"/>
    </source>
</evidence>
<keyword evidence="2" id="KW-1185">Reference proteome</keyword>
<name>A0A9J6G7C9_HAELO</name>
<gene>
    <name evidence="1" type="ORF">HPB48_005622</name>
</gene>
<reference evidence="1 2" key="1">
    <citation type="journal article" date="2020" name="Cell">
        <title>Large-Scale Comparative Analyses of Tick Genomes Elucidate Their Genetic Diversity and Vector Capacities.</title>
        <authorList>
            <consortium name="Tick Genome and Microbiome Consortium (TIGMIC)"/>
            <person name="Jia N."/>
            <person name="Wang J."/>
            <person name="Shi W."/>
            <person name="Du L."/>
            <person name="Sun Y."/>
            <person name="Zhan W."/>
            <person name="Jiang J.F."/>
            <person name="Wang Q."/>
            <person name="Zhang B."/>
            <person name="Ji P."/>
            <person name="Bell-Sakyi L."/>
            <person name="Cui X.M."/>
            <person name="Yuan T.T."/>
            <person name="Jiang B.G."/>
            <person name="Yang W.F."/>
            <person name="Lam T.T."/>
            <person name="Chang Q.C."/>
            <person name="Ding S.J."/>
            <person name="Wang X.J."/>
            <person name="Zhu J.G."/>
            <person name="Ruan X.D."/>
            <person name="Zhao L."/>
            <person name="Wei J.T."/>
            <person name="Ye R.Z."/>
            <person name="Que T.C."/>
            <person name="Du C.H."/>
            <person name="Zhou Y.H."/>
            <person name="Cheng J.X."/>
            <person name="Dai P.F."/>
            <person name="Guo W.B."/>
            <person name="Han X.H."/>
            <person name="Huang E.J."/>
            <person name="Li L.F."/>
            <person name="Wei W."/>
            <person name="Gao Y.C."/>
            <person name="Liu J.Z."/>
            <person name="Shao H.Z."/>
            <person name="Wang X."/>
            <person name="Wang C.C."/>
            <person name="Yang T.C."/>
            <person name="Huo Q.B."/>
            <person name="Li W."/>
            <person name="Chen H.Y."/>
            <person name="Chen S.E."/>
            <person name="Zhou L.G."/>
            <person name="Ni X.B."/>
            <person name="Tian J.H."/>
            <person name="Sheng Y."/>
            <person name="Liu T."/>
            <person name="Pan Y.S."/>
            <person name="Xia L.Y."/>
            <person name="Li J."/>
            <person name="Zhao F."/>
            <person name="Cao W.C."/>
        </authorList>
    </citation>
    <scope>NUCLEOTIDE SEQUENCE [LARGE SCALE GENOMIC DNA]</scope>
    <source>
        <strain evidence="1">HaeL-2018</strain>
    </source>
</reference>
<sequence length="100" mass="11644">MSTVRRQPSTAQQKLKIIAVAEEFTNREAGRRHDVDESCVRQWRKKDGLEAAHRDLRSLLCPTTGAYPELKGVWEKRPSPMLARRSMLVLDSFRRYTTEE</sequence>
<organism evidence="1 2">
    <name type="scientific">Haemaphysalis longicornis</name>
    <name type="common">Bush tick</name>
    <dbReference type="NCBI Taxonomy" id="44386"/>
    <lineage>
        <taxon>Eukaryota</taxon>
        <taxon>Metazoa</taxon>
        <taxon>Ecdysozoa</taxon>
        <taxon>Arthropoda</taxon>
        <taxon>Chelicerata</taxon>
        <taxon>Arachnida</taxon>
        <taxon>Acari</taxon>
        <taxon>Parasitiformes</taxon>
        <taxon>Ixodida</taxon>
        <taxon>Ixodoidea</taxon>
        <taxon>Ixodidae</taxon>
        <taxon>Haemaphysalinae</taxon>
        <taxon>Haemaphysalis</taxon>
    </lineage>
</organism>
<dbReference type="VEuPathDB" id="VectorBase:HLOH_053630"/>
<protein>
    <recommendedName>
        <fullName evidence="3">Brinker DNA-binding domain-containing protein</fullName>
    </recommendedName>
</protein>
<proteinExistence type="predicted"/>
<dbReference type="OrthoDB" id="6537725at2759"/>
<evidence type="ECO:0000313" key="1">
    <source>
        <dbReference type="EMBL" id="KAH9374302.1"/>
    </source>
</evidence>
<dbReference type="Proteomes" id="UP000821853">
    <property type="component" value="Chromosome 4"/>
</dbReference>